<evidence type="ECO:0000256" key="5">
    <source>
        <dbReference type="ARBA" id="ARBA00023235"/>
    </source>
</evidence>
<dbReference type="Pfam" id="PF00342">
    <property type="entry name" value="PGI"/>
    <property type="match status" value="1"/>
</dbReference>
<evidence type="ECO:0000256" key="2">
    <source>
        <dbReference type="ARBA" id="ARBA00006604"/>
    </source>
</evidence>
<dbReference type="PROSITE" id="PS00174">
    <property type="entry name" value="P_GLUCOSE_ISOMERASE_2"/>
    <property type="match status" value="1"/>
</dbReference>
<dbReference type="InterPro" id="IPR046348">
    <property type="entry name" value="SIS_dom_sf"/>
</dbReference>
<dbReference type="PANTHER" id="PTHR11469:SF1">
    <property type="entry name" value="GLUCOSE-6-PHOSPHATE ISOMERASE"/>
    <property type="match status" value="1"/>
</dbReference>
<dbReference type="EC" id="5.3.1.9" evidence="7"/>
<dbReference type="InterPro" id="IPR001672">
    <property type="entry name" value="G6P_Isomerase"/>
</dbReference>
<dbReference type="InterPro" id="IPR035482">
    <property type="entry name" value="SIS_PGI_2"/>
</dbReference>
<feature type="active site" description="Proton donor" evidence="7">
    <location>
        <position position="349"/>
    </location>
</feature>
<dbReference type="Gene3D" id="3.40.50.10490">
    <property type="entry name" value="Glucose-6-phosphate isomerase like protein, domain 1"/>
    <property type="match status" value="2"/>
</dbReference>
<evidence type="ECO:0000256" key="8">
    <source>
        <dbReference type="RuleBase" id="RU000612"/>
    </source>
</evidence>
<name>A0ABQ0ACD8_9GAMM</name>
<comment type="similarity">
    <text evidence="2 7 8">Belongs to the GPI family.</text>
</comment>
<dbReference type="CDD" id="cd05016">
    <property type="entry name" value="SIS_PGI_2"/>
    <property type="match status" value="1"/>
</dbReference>
<keyword evidence="7" id="KW-0963">Cytoplasm</keyword>
<proteinExistence type="inferred from homology"/>
<evidence type="ECO:0000313" key="10">
    <source>
        <dbReference type="Proteomes" id="UP001465153"/>
    </source>
</evidence>
<dbReference type="CDD" id="cd05015">
    <property type="entry name" value="SIS_PGI_1"/>
    <property type="match status" value="1"/>
</dbReference>
<dbReference type="HAMAP" id="MF_00473">
    <property type="entry name" value="G6P_isomerase"/>
    <property type="match status" value="1"/>
</dbReference>
<keyword evidence="4 7" id="KW-0324">Glycolysis</keyword>
<dbReference type="RefSeq" id="WP_353303846.1">
    <property type="nucleotide sequence ID" value="NZ_BAABWN010000010.1"/>
</dbReference>
<comment type="caution">
    <text evidence="9">The sequence shown here is derived from an EMBL/GenBank/DDBJ whole genome shotgun (WGS) entry which is preliminary data.</text>
</comment>
<dbReference type="PANTHER" id="PTHR11469">
    <property type="entry name" value="GLUCOSE-6-PHOSPHATE ISOMERASE"/>
    <property type="match status" value="1"/>
</dbReference>
<evidence type="ECO:0000256" key="7">
    <source>
        <dbReference type="HAMAP-Rule" id="MF_00473"/>
    </source>
</evidence>
<evidence type="ECO:0000256" key="3">
    <source>
        <dbReference type="ARBA" id="ARBA00022432"/>
    </source>
</evidence>
<evidence type="ECO:0000256" key="1">
    <source>
        <dbReference type="ARBA" id="ARBA00004926"/>
    </source>
</evidence>
<comment type="catalytic activity">
    <reaction evidence="6 7 8">
        <text>alpha-D-glucose 6-phosphate = beta-D-fructose 6-phosphate</text>
        <dbReference type="Rhea" id="RHEA:11816"/>
        <dbReference type="ChEBI" id="CHEBI:57634"/>
        <dbReference type="ChEBI" id="CHEBI:58225"/>
        <dbReference type="EC" id="5.3.1.9"/>
    </reaction>
</comment>
<dbReference type="InterPro" id="IPR018189">
    <property type="entry name" value="Phosphoglucose_isomerase_CS"/>
</dbReference>
<feature type="active site" evidence="7">
    <location>
        <position position="508"/>
    </location>
</feature>
<dbReference type="InterPro" id="IPR023096">
    <property type="entry name" value="G6P_Isomerase_C"/>
</dbReference>
<dbReference type="PRINTS" id="PR00662">
    <property type="entry name" value="G6PISOMERASE"/>
</dbReference>
<comment type="pathway">
    <text evidence="1 7 8">Carbohydrate degradation; glycolysis; D-glyceraldehyde 3-phosphate and glycerone phosphate from D-glucose: step 2/4.</text>
</comment>
<dbReference type="EMBL" id="BAABWN010000010">
    <property type="protein sequence ID" value="GAA6169301.1"/>
    <property type="molecule type" value="Genomic_DNA"/>
</dbReference>
<keyword evidence="3 7" id="KW-0312">Gluconeogenesis</keyword>
<dbReference type="Proteomes" id="UP001465153">
    <property type="component" value="Unassembled WGS sequence"/>
</dbReference>
<organism evidence="9 10">
    <name type="scientific">Sessilibacter corallicola</name>
    <dbReference type="NCBI Taxonomy" id="2904075"/>
    <lineage>
        <taxon>Bacteria</taxon>
        <taxon>Pseudomonadati</taxon>
        <taxon>Pseudomonadota</taxon>
        <taxon>Gammaproteobacteria</taxon>
        <taxon>Cellvibrionales</taxon>
        <taxon>Cellvibrionaceae</taxon>
        <taxon>Sessilibacter</taxon>
    </lineage>
</organism>
<dbReference type="NCBIfam" id="NF001211">
    <property type="entry name" value="PRK00179.1"/>
    <property type="match status" value="1"/>
</dbReference>
<dbReference type="GO" id="GO:0016853">
    <property type="term" value="F:isomerase activity"/>
    <property type="evidence" value="ECO:0007669"/>
    <property type="project" value="UniProtKB-KW"/>
</dbReference>
<dbReference type="InterPro" id="IPR035476">
    <property type="entry name" value="SIS_PGI_1"/>
</dbReference>
<dbReference type="Gene3D" id="1.10.1390.10">
    <property type="match status" value="1"/>
</dbReference>
<evidence type="ECO:0000313" key="9">
    <source>
        <dbReference type="EMBL" id="GAA6169301.1"/>
    </source>
</evidence>
<accession>A0ABQ0ACD8</accession>
<evidence type="ECO:0000256" key="4">
    <source>
        <dbReference type="ARBA" id="ARBA00023152"/>
    </source>
</evidence>
<keyword evidence="10" id="KW-1185">Reference proteome</keyword>
<gene>
    <name evidence="9" type="primary">pgi_1</name>
    <name evidence="7" type="synonym">pgi</name>
    <name evidence="9" type="ORF">NBRC116591_31120</name>
</gene>
<dbReference type="PROSITE" id="PS51463">
    <property type="entry name" value="P_GLUCOSE_ISOMERASE_3"/>
    <property type="match status" value="1"/>
</dbReference>
<protein>
    <recommendedName>
        <fullName evidence="7">Glucose-6-phosphate isomerase</fullName>
        <shortName evidence="7">GPI</shortName>
        <ecNumber evidence="7">5.3.1.9</ecNumber>
    </recommendedName>
    <alternativeName>
        <fullName evidence="7">Phosphoglucose isomerase</fullName>
        <shortName evidence="7">PGI</shortName>
    </alternativeName>
    <alternativeName>
        <fullName evidence="7">Phosphohexose isomerase</fullName>
        <shortName evidence="7">PHI</shortName>
    </alternativeName>
</protein>
<comment type="subcellular location">
    <subcellularLocation>
        <location evidence="7">Cytoplasm</location>
    </subcellularLocation>
</comment>
<feature type="active site" evidence="7">
    <location>
        <position position="380"/>
    </location>
</feature>
<reference evidence="9 10" key="1">
    <citation type="submission" date="2024-04" db="EMBL/GenBank/DDBJ databases">
        <title>Draft genome sequence of Sessilibacter corallicola NBRC 116591.</title>
        <authorList>
            <person name="Miyakawa T."/>
            <person name="Kusuya Y."/>
            <person name="Miura T."/>
        </authorList>
    </citation>
    <scope>NUCLEOTIDE SEQUENCE [LARGE SCALE GENOMIC DNA]</scope>
    <source>
        <strain evidence="9 10">KU-00831-HH</strain>
    </source>
</reference>
<dbReference type="SUPFAM" id="SSF53697">
    <property type="entry name" value="SIS domain"/>
    <property type="match status" value="1"/>
</dbReference>
<sequence length="540" mass="59941">MNTPESYDYPSWEPLKKHANDWSTSLANLFNQDPERSNRYTLSVGDLYLDYSKNHIDDKALTLLNSVAQEAGLPEAIKALFRGDIVNNTEHRPALHTALRSPKLSPSDKQDCVNKAQEQVATVVEKVHNGRWKGFNGKRITHVVNIGIGGSDLGPRMVVNALKDYQVDSIEVLFVANIDGSDLCDQIEHLNPESTLFIVASKSFSTLETKENALAARQWLLANGCPVEQLHCHFIAVSSNIEAAVEFGIAEDHILPMWDWVGGRYSLWSAIGIPIAMALGVDNFKALLAGAEVMDEHFHCADLADNMPATLALLTFWYSSNWGYESQAILPYVQRLHRLPAYLQQLDMESLGKRVDRNGNDLTDNSGLILWGTEGTNGQHSFHQLLHQGTRKVLVDFIASIKPTSELETHHHYLMANCIGQSQALLEGKSLAQAKKELLEAGYDQKATDDIAPHKVIPGNRPSNTILMNELSPHSLGSLIALYEHKVYCLGVLWNLNPFDQWGVELGKQLGLKIYPAITSGDCDSGWDSSTKNLIRKLTS</sequence>
<comment type="pathway">
    <text evidence="7">Carbohydrate biosynthesis; gluconeogenesis.</text>
</comment>
<keyword evidence="5 7" id="KW-0413">Isomerase</keyword>
<dbReference type="PROSITE" id="PS00765">
    <property type="entry name" value="P_GLUCOSE_ISOMERASE_1"/>
    <property type="match status" value="1"/>
</dbReference>
<evidence type="ECO:0000256" key="6">
    <source>
        <dbReference type="ARBA" id="ARBA00029321"/>
    </source>
</evidence>
<comment type="function">
    <text evidence="7">Catalyzes the reversible isomerization of glucose-6-phosphate to fructose-6-phosphate.</text>
</comment>